<reference evidence="1 2" key="1">
    <citation type="submission" date="2017-03" db="EMBL/GenBank/DDBJ databases">
        <authorList>
            <person name="Afonso C.L."/>
            <person name="Miller P.J."/>
            <person name="Scott M.A."/>
            <person name="Spackman E."/>
            <person name="Goraichik I."/>
            <person name="Dimitrov K.M."/>
            <person name="Suarez D.L."/>
            <person name="Swayne D.E."/>
        </authorList>
    </citation>
    <scope>NUCLEOTIDE SEQUENCE [LARGE SCALE GENOMIC DNA]</scope>
    <source>
        <strain evidence="1 2">CECT 7023</strain>
    </source>
</reference>
<dbReference type="EMBL" id="FWFZ01000005">
    <property type="protein sequence ID" value="SLN37927.1"/>
    <property type="molecule type" value="Genomic_DNA"/>
</dbReference>
<evidence type="ECO:0000313" key="2">
    <source>
        <dbReference type="Proteomes" id="UP000193900"/>
    </source>
</evidence>
<sequence length="110" mass="12056">MGVNPACRSTFNELELAGYRNEVEQAIGTRDAVDMKLYEPAMRHPIDNYIRADGSKVISHLEDISLIDLIESKGASAEDDLPARRHARPACSRGARAGMARCIRGSRQGS</sequence>
<dbReference type="Proteomes" id="UP000193900">
    <property type="component" value="Unassembled WGS sequence"/>
</dbReference>
<evidence type="ECO:0000313" key="1">
    <source>
        <dbReference type="EMBL" id="SLN37927.1"/>
    </source>
</evidence>
<name>A0A1Y5SDJ6_9RHOB</name>
<accession>A0A1Y5SDJ6</accession>
<organism evidence="1 2">
    <name type="scientific">Roseisalinus antarcticus</name>
    <dbReference type="NCBI Taxonomy" id="254357"/>
    <lineage>
        <taxon>Bacteria</taxon>
        <taxon>Pseudomonadati</taxon>
        <taxon>Pseudomonadota</taxon>
        <taxon>Alphaproteobacteria</taxon>
        <taxon>Rhodobacterales</taxon>
        <taxon>Roseobacteraceae</taxon>
        <taxon>Roseisalinus</taxon>
    </lineage>
</organism>
<keyword evidence="2" id="KW-1185">Reference proteome</keyword>
<dbReference type="AlphaFoldDB" id="A0A1Y5SDJ6"/>
<gene>
    <name evidence="1" type="ORF">ROA7023_01442</name>
</gene>
<protein>
    <submittedName>
        <fullName evidence="1">Uncharacterized protein</fullName>
    </submittedName>
</protein>
<proteinExistence type="predicted"/>